<accession>A0AAD6HD90</accession>
<dbReference type="PANTHER" id="PTHR34826:SF2">
    <property type="entry name" value="UPF0590 PROTEIN C409.17C"/>
    <property type="match status" value="1"/>
</dbReference>
<keyword evidence="3" id="KW-1185">Reference proteome</keyword>
<proteinExistence type="predicted"/>
<sequence length="318" mass="36289">MTPGFKPDPIPPLQHPDGLAWGDIYKLKASAATNMEDDRQDVPINGQATHLDGEMASVNVTVRIKDHDQSAIGHHYFQQDWTKKNKFSISFSIVFHRDVNGDDLVWGNDFDHSIAKKLPRGFDIIARAAKKMVEPTMEIDAYSDKPSIFSPALVSWSQFRIGREAPTLDQMLQGSTFVREGADNEGGKKLRDMVEMPDTPEGRKAFYRYQENRKRFWFFAGIQHSVDFGNSFLDVRDLRLNLPGFDYPVYHLVDEETCELRFTLKNKVTGQAYLIVVLSLDLAGVRADEFARDRKLAVINRDVGMEEEGWMRRLMAGQ</sequence>
<reference evidence="2" key="1">
    <citation type="journal article" date="2023" name="IMA Fungus">
        <title>Comparative genomic study of the Penicillium genus elucidates a diverse pangenome and 15 lateral gene transfer events.</title>
        <authorList>
            <person name="Petersen C."/>
            <person name="Sorensen T."/>
            <person name="Nielsen M.R."/>
            <person name="Sondergaard T.E."/>
            <person name="Sorensen J.L."/>
            <person name="Fitzpatrick D.A."/>
            <person name="Frisvad J.C."/>
            <person name="Nielsen K.L."/>
        </authorList>
    </citation>
    <scope>NUCLEOTIDE SEQUENCE</scope>
    <source>
        <strain evidence="2">IBT 17514</strain>
    </source>
</reference>
<reference evidence="2" key="2">
    <citation type="submission" date="2023-01" db="EMBL/GenBank/DDBJ databases">
        <authorList>
            <person name="Petersen C."/>
        </authorList>
    </citation>
    <scope>NUCLEOTIDE SEQUENCE</scope>
    <source>
        <strain evidence="2">IBT 17514</strain>
    </source>
</reference>
<dbReference type="Proteomes" id="UP001215712">
    <property type="component" value="Unassembled WGS sequence"/>
</dbReference>
<evidence type="ECO:0000259" key="1">
    <source>
        <dbReference type="Pfam" id="PF08588"/>
    </source>
</evidence>
<gene>
    <name evidence="2" type="ORF">N7493_010695</name>
</gene>
<name>A0AAD6HD90_9EURO</name>
<organism evidence="2 3">
    <name type="scientific">Penicillium malachiteum</name>
    <dbReference type="NCBI Taxonomy" id="1324776"/>
    <lineage>
        <taxon>Eukaryota</taxon>
        <taxon>Fungi</taxon>
        <taxon>Dikarya</taxon>
        <taxon>Ascomycota</taxon>
        <taxon>Pezizomycotina</taxon>
        <taxon>Eurotiomycetes</taxon>
        <taxon>Eurotiomycetidae</taxon>
        <taxon>Eurotiales</taxon>
        <taxon>Aspergillaceae</taxon>
        <taxon>Penicillium</taxon>
    </lineage>
</organism>
<evidence type="ECO:0000313" key="3">
    <source>
        <dbReference type="Proteomes" id="UP001215712"/>
    </source>
</evidence>
<dbReference type="Pfam" id="PF08588">
    <property type="entry name" value="Duc1"/>
    <property type="match status" value="1"/>
</dbReference>
<dbReference type="InterPro" id="IPR013897">
    <property type="entry name" value="Duc1"/>
</dbReference>
<protein>
    <recommendedName>
        <fullName evidence="1">Domain of unknown function at the cortex 1 domain-containing protein</fullName>
    </recommendedName>
</protein>
<evidence type="ECO:0000313" key="2">
    <source>
        <dbReference type="EMBL" id="KAJ5709361.1"/>
    </source>
</evidence>
<dbReference type="PANTHER" id="PTHR34826">
    <property type="entry name" value="UPF0590 PROTEIN C409.17C"/>
    <property type="match status" value="1"/>
</dbReference>
<comment type="caution">
    <text evidence="2">The sequence shown here is derived from an EMBL/GenBank/DDBJ whole genome shotgun (WGS) entry which is preliminary data.</text>
</comment>
<feature type="domain" description="Domain of unknown function at the cortex 1" evidence="1">
    <location>
        <begin position="27"/>
        <end position="280"/>
    </location>
</feature>
<dbReference type="EMBL" id="JAQJAN010000019">
    <property type="protein sequence ID" value="KAJ5709361.1"/>
    <property type="molecule type" value="Genomic_DNA"/>
</dbReference>
<dbReference type="AlphaFoldDB" id="A0AAD6HD90"/>